<keyword evidence="3" id="KW-1185">Reference proteome</keyword>
<organism evidence="2 3">
    <name type="scientific">Siphonobacter aquaeclarae</name>
    <dbReference type="NCBI Taxonomy" id="563176"/>
    <lineage>
        <taxon>Bacteria</taxon>
        <taxon>Pseudomonadati</taxon>
        <taxon>Bacteroidota</taxon>
        <taxon>Cytophagia</taxon>
        <taxon>Cytophagales</taxon>
        <taxon>Cytophagaceae</taxon>
        <taxon>Siphonobacter</taxon>
    </lineage>
</organism>
<gene>
    <name evidence="2" type="ORF">SAMN04488090_3690</name>
</gene>
<accession>A0A1G9U696</accession>
<dbReference type="Proteomes" id="UP000198901">
    <property type="component" value="Unassembled WGS sequence"/>
</dbReference>
<dbReference type="AlphaFoldDB" id="A0A1G9U696"/>
<dbReference type="STRING" id="563176.SAMN04488090_3690"/>
<evidence type="ECO:0000259" key="1">
    <source>
        <dbReference type="Pfam" id="PF12706"/>
    </source>
</evidence>
<dbReference type="SUPFAM" id="SSF56281">
    <property type="entry name" value="Metallo-hydrolase/oxidoreductase"/>
    <property type="match status" value="1"/>
</dbReference>
<evidence type="ECO:0000313" key="3">
    <source>
        <dbReference type="Proteomes" id="UP000198901"/>
    </source>
</evidence>
<dbReference type="Pfam" id="PF12706">
    <property type="entry name" value="Lactamase_B_2"/>
    <property type="match status" value="1"/>
</dbReference>
<dbReference type="PANTHER" id="PTHR43546">
    <property type="entry name" value="UPF0173 METAL-DEPENDENT HYDROLASE MJ1163-RELATED"/>
    <property type="match status" value="1"/>
</dbReference>
<proteinExistence type="predicted"/>
<reference evidence="2 3" key="1">
    <citation type="submission" date="2016-10" db="EMBL/GenBank/DDBJ databases">
        <authorList>
            <person name="de Groot N.N."/>
        </authorList>
    </citation>
    <scope>NUCLEOTIDE SEQUENCE [LARGE SCALE GENOMIC DNA]</scope>
    <source>
        <strain evidence="2 3">DSM 21668</strain>
    </source>
</reference>
<dbReference type="Gene3D" id="3.60.15.10">
    <property type="entry name" value="Ribonuclease Z/Hydroxyacylglutathione hydrolase-like"/>
    <property type="match status" value="1"/>
</dbReference>
<dbReference type="InterPro" id="IPR050114">
    <property type="entry name" value="UPF0173_UPF0282_UlaG_hydrolase"/>
</dbReference>
<feature type="domain" description="Metallo-beta-lactamase" evidence="1">
    <location>
        <begin position="44"/>
        <end position="243"/>
    </location>
</feature>
<dbReference type="EMBL" id="FNGS01000007">
    <property type="protein sequence ID" value="SDM55451.1"/>
    <property type="molecule type" value="Genomic_DNA"/>
</dbReference>
<protein>
    <submittedName>
        <fullName evidence="2">L-ascorbate metabolism protein UlaG, beta-lactamase superfamily</fullName>
    </submittedName>
</protein>
<sequence>MIKPHQKDERLLHDIRSTRMSDKGFRVWWLGQSGFLVQWKGKHLLFDPYLSDSLTRKYADTDKPHERMSERVIDPAELSFIDVVTSSHNHTDHLDAETLLPLLANNPGMQLLIPEANRQFVANRLQCNPAFPTGLNDGGSVVLGDFRFFGIPAAHNGLDRDDQGRCLYMGFIAEFGSYRIYHSGDTLWFDGLEDILRPFAVDVAFLPINGNKPERRVAGNLNAEEAARLGREIGAKCVIPHHYHLFAFNTEDPLHFIRWAEKYGTPYHVLELGASFDMP</sequence>
<dbReference type="OrthoDB" id="9789133at2"/>
<dbReference type="InterPro" id="IPR001279">
    <property type="entry name" value="Metallo-B-lactamas"/>
</dbReference>
<evidence type="ECO:0000313" key="2">
    <source>
        <dbReference type="EMBL" id="SDM55451.1"/>
    </source>
</evidence>
<name>A0A1G9U696_9BACT</name>
<dbReference type="InterPro" id="IPR036866">
    <property type="entry name" value="RibonucZ/Hydroxyglut_hydro"/>
</dbReference>
<dbReference type="RefSeq" id="WP_093205658.1">
    <property type="nucleotide sequence ID" value="NZ_FNGS01000007.1"/>
</dbReference>